<feature type="active site" description="Nucleophile; methyl group acceptor" evidence="9">
    <location>
        <position position="129"/>
    </location>
</feature>
<dbReference type="GO" id="GO:0003908">
    <property type="term" value="F:methylated-DNA-[protein]-cysteine S-methyltransferase activity"/>
    <property type="evidence" value="ECO:0007669"/>
    <property type="project" value="UniProtKB-UniRule"/>
</dbReference>
<dbReference type="PROSITE" id="PS00374">
    <property type="entry name" value="MGMT"/>
    <property type="match status" value="1"/>
</dbReference>
<gene>
    <name evidence="12" type="ORF">GGG17_11170</name>
</gene>
<evidence type="ECO:0000313" key="12">
    <source>
        <dbReference type="EMBL" id="MTB72517.1"/>
    </source>
</evidence>
<dbReference type="RefSeq" id="WP_154593789.1">
    <property type="nucleotide sequence ID" value="NZ_WLVL01000039.1"/>
</dbReference>
<dbReference type="Gene3D" id="3.30.160.70">
    <property type="entry name" value="Methylated DNA-protein cysteine methyltransferase domain"/>
    <property type="match status" value="1"/>
</dbReference>
<evidence type="ECO:0000256" key="3">
    <source>
        <dbReference type="ARBA" id="ARBA00022490"/>
    </source>
</evidence>
<accession>A0A6I3IFM6</accession>
<dbReference type="AlphaFoldDB" id="A0A6I3IFM6"/>
<comment type="subcellular location">
    <subcellularLocation>
        <location evidence="9">Cytoplasm</location>
    </subcellularLocation>
</comment>
<evidence type="ECO:0000256" key="2">
    <source>
        <dbReference type="ARBA" id="ARBA00008711"/>
    </source>
</evidence>
<dbReference type="GO" id="GO:0032259">
    <property type="term" value="P:methylation"/>
    <property type="evidence" value="ECO:0007669"/>
    <property type="project" value="UniProtKB-KW"/>
</dbReference>
<evidence type="ECO:0000256" key="9">
    <source>
        <dbReference type="HAMAP-Rule" id="MF_00772"/>
    </source>
</evidence>
<evidence type="ECO:0000259" key="10">
    <source>
        <dbReference type="Pfam" id="PF01035"/>
    </source>
</evidence>
<keyword evidence="5 9" id="KW-0808">Transferase</keyword>
<protein>
    <recommendedName>
        <fullName evidence="9">Methylated-DNA--protein-cysteine methyltransferase</fullName>
        <ecNumber evidence="9">2.1.1.63</ecNumber>
    </recommendedName>
    <alternativeName>
        <fullName evidence="9">6-O-methylguanine-DNA methyltransferase</fullName>
        <shortName evidence="9">MGMT</shortName>
    </alternativeName>
    <alternativeName>
        <fullName evidence="9">O-6-methylguanine-DNA-alkyltransferase</fullName>
    </alternativeName>
</protein>
<dbReference type="InterPro" id="IPR023546">
    <property type="entry name" value="MGMT"/>
</dbReference>
<dbReference type="Pfam" id="PF01035">
    <property type="entry name" value="DNA_binding_1"/>
    <property type="match status" value="1"/>
</dbReference>
<dbReference type="InterPro" id="IPR001497">
    <property type="entry name" value="MethylDNA_cys_MeTrfase_AS"/>
</dbReference>
<dbReference type="SUPFAM" id="SSF53155">
    <property type="entry name" value="Methylated DNA-protein cysteine methyltransferase domain"/>
    <property type="match status" value="1"/>
</dbReference>
<dbReference type="InterPro" id="IPR036388">
    <property type="entry name" value="WH-like_DNA-bd_sf"/>
</dbReference>
<organism evidence="12 13">
    <name type="scientific">Arsenicicoccus cauae</name>
    <dbReference type="NCBI Taxonomy" id="2663847"/>
    <lineage>
        <taxon>Bacteria</taxon>
        <taxon>Bacillati</taxon>
        <taxon>Actinomycetota</taxon>
        <taxon>Actinomycetes</taxon>
        <taxon>Micrococcales</taxon>
        <taxon>Intrasporangiaceae</taxon>
        <taxon>Arsenicicoccus</taxon>
    </lineage>
</organism>
<evidence type="ECO:0000256" key="8">
    <source>
        <dbReference type="ARBA" id="ARBA00049348"/>
    </source>
</evidence>
<dbReference type="InterPro" id="IPR014048">
    <property type="entry name" value="MethylDNA_cys_MeTrfase_DNA-bd"/>
</dbReference>
<evidence type="ECO:0000256" key="6">
    <source>
        <dbReference type="ARBA" id="ARBA00022763"/>
    </source>
</evidence>
<dbReference type="FunFam" id="1.10.10.10:FF:000214">
    <property type="entry name" value="Methylated-DNA--protein-cysteine methyltransferase"/>
    <property type="match status" value="1"/>
</dbReference>
<dbReference type="GO" id="GO:0005737">
    <property type="term" value="C:cytoplasm"/>
    <property type="evidence" value="ECO:0007669"/>
    <property type="project" value="UniProtKB-SubCell"/>
</dbReference>
<keyword evidence="3 9" id="KW-0963">Cytoplasm</keyword>
<reference evidence="12 13" key="1">
    <citation type="submission" date="2019-11" db="EMBL/GenBank/DDBJ databases">
        <title>Whole genome sequencing identifies a novel species of the genus Arsenicicoccus isolated from human blood.</title>
        <authorList>
            <person name="Jeong J.H."/>
            <person name="Kweon O.J."/>
            <person name="Kim H.R."/>
            <person name="Kim T.-H."/>
            <person name="Ha S.-M."/>
            <person name="Lee M.-K."/>
        </authorList>
    </citation>
    <scope>NUCLEOTIDE SEQUENCE [LARGE SCALE GENOMIC DNA]</scope>
    <source>
        <strain evidence="12 13">MKL-02</strain>
    </source>
</reference>
<keyword evidence="4 9" id="KW-0489">Methyltransferase</keyword>
<dbReference type="GO" id="GO:0006307">
    <property type="term" value="P:DNA alkylation repair"/>
    <property type="evidence" value="ECO:0007669"/>
    <property type="project" value="UniProtKB-UniRule"/>
</dbReference>
<dbReference type="EC" id="2.1.1.63" evidence="9"/>
<proteinExistence type="inferred from homology"/>
<dbReference type="InterPro" id="IPR036217">
    <property type="entry name" value="MethylDNA_cys_MeTrfase_DNAb"/>
</dbReference>
<dbReference type="EMBL" id="WLVL01000039">
    <property type="protein sequence ID" value="MTB72517.1"/>
    <property type="molecule type" value="Genomic_DNA"/>
</dbReference>
<dbReference type="SUPFAM" id="SSF46767">
    <property type="entry name" value="Methylated DNA-protein cysteine methyltransferase, C-terminal domain"/>
    <property type="match status" value="1"/>
</dbReference>
<dbReference type="CDD" id="cd06445">
    <property type="entry name" value="ATase"/>
    <property type="match status" value="1"/>
</dbReference>
<dbReference type="Pfam" id="PF02870">
    <property type="entry name" value="Methyltransf_1N"/>
    <property type="match status" value="1"/>
</dbReference>
<dbReference type="PANTHER" id="PTHR10815:SF5">
    <property type="entry name" value="METHYLATED-DNA--PROTEIN-CYSTEINE METHYLTRANSFERASE"/>
    <property type="match status" value="1"/>
</dbReference>
<dbReference type="HAMAP" id="MF_00772">
    <property type="entry name" value="OGT"/>
    <property type="match status" value="1"/>
</dbReference>
<feature type="domain" description="Methylated-DNA-[protein]-cysteine S-methyltransferase DNA binding" evidence="10">
    <location>
        <begin position="78"/>
        <end position="157"/>
    </location>
</feature>
<keyword evidence="13" id="KW-1185">Reference proteome</keyword>
<dbReference type="Proteomes" id="UP000431092">
    <property type="component" value="Unassembled WGS sequence"/>
</dbReference>
<comment type="similarity">
    <text evidence="2 9">Belongs to the MGMT family.</text>
</comment>
<dbReference type="Gene3D" id="1.10.10.10">
    <property type="entry name" value="Winged helix-like DNA-binding domain superfamily/Winged helix DNA-binding domain"/>
    <property type="match status" value="1"/>
</dbReference>
<dbReference type="InterPro" id="IPR036631">
    <property type="entry name" value="MGMT_N_sf"/>
</dbReference>
<evidence type="ECO:0000256" key="4">
    <source>
        <dbReference type="ARBA" id="ARBA00022603"/>
    </source>
</evidence>
<comment type="miscellaneous">
    <text evidence="9">This enzyme catalyzes only one turnover and therefore is not strictly catalytic. According to one definition, an enzyme is a biocatalyst that acts repeatedly and over many reaction cycles.</text>
</comment>
<dbReference type="NCBIfam" id="TIGR00589">
    <property type="entry name" value="ogt"/>
    <property type="match status" value="1"/>
</dbReference>
<sequence>MRRHTIIDSPVGPLTAVADADALIAVYFEAHGRRPAVTDHGARVDADPLLARVSAQLGEYFAGRRTTFDLPLAPPGDAFQQRVWAQLREIPYGETRSYGQLARALGQPGAAQAVGNANGANPISVVVPCHRVIGSDGSLTGYAGGLERKRWLLAHEEPAADVTGRLF</sequence>
<comment type="catalytic activity">
    <reaction evidence="8 9">
        <text>a 6-O-methyl-2'-deoxyguanosine in DNA + L-cysteinyl-[protein] = S-methyl-L-cysteinyl-[protein] + a 2'-deoxyguanosine in DNA</text>
        <dbReference type="Rhea" id="RHEA:24000"/>
        <dbReference type="Rhea" id="RHEA-COMP:10131"/>
        <dbReference type="Rhea" id="RHEA-COMP:10132"/>
        <dbReference type="Rhea" id="RHEA-COMP:11367"/>
        <dbReference type="Rhea" id="RHEA-COMP:11368"/>
        <dbReference type="ChEBI" id="CHEBI:29950"/>
        <dbReference type="ChEBI" id="CHEBI:82612"/>
        <dbReference type="ChEBI" id="CHEBI:85445"/>
        <dbReference type="ChEBI" id="CHEBI:85448"/>
        <dbReference type="EC" id="2.1.1.63"/>
    </reaction>
</comment>
<keyword evidence="7 9" id="KW-0234">DNA repair</keyword>
<evidence type="ECO:0000313" key="13">
    <source>
        <dbReference type="Proteomes" id="UP000431092"/>
    </source>
</evidence>
<comment type="caution">
    <text evidence="12">The sequence shown here is derived from an EMBL/GenBank/DDBJ whole genome shotgun (WGS) entry which is preliminary data.</text>
</comment>
<feature type="domain" description="Methylguanine DNA methyltransferase ribonuclease-like" evidence="11">
    <location>
        <begin position="3"/>
        <end position="74"/>
    </location>
</feature>
<keyword evidence="6 9" id="KW-0227">DNA damage</keyword>
<comment type="catalytic activity">
    <reaction evidence="1 9">
        <text>a 4-O-methyl-thymidine in DNA + L-cysteinyl-[protein] = a thymidine in DNA + S-methyl-L-cysteinyl-[protein]</text>
        <dbReference type="Rhea" id="RHEA:53428"/>
        <dbReference type="Rhea" id="RHEA-COMP:10131"/>
        <dbReference type="Rhea" id="RHEA-COMP:10132"/>
        <dbReference type="Rhea" id="RHEA-COMP:13555"/>
        <dbReference type="Rhea" id="RHEA-COMP:13556"/>
        <dbReference type="ChEBI" id="CHEBI:29950"/>
        <dbReference type="ChEBI" id="CHEBI:82612"/>
        <dbReference type="ChEBI" id="CHEBI:137386"/>
        <dbReference type="ChEBI" id="CHEBI:137387"/>
        <dbReference type="EC" id="2.1.1.63"/>
    </reaction>
</comment>
<comment type="function">
    <text evidence="9">Involved in the cellular defense against the biological effects of O6-methylguanine (O6-MeG) and O4-methylthymine (O4-MeT) in DNA. Repairs the methylated nucleobase in DNA by stoichiometrically transferring the methyl group to a cysteine residue in the enzyme. This is a suicide reaction: the enzyme is irreversibly inactivated.</text>
</comment>
<evidence type="ECO:0000256" key="5">
    <source>
        <dbReference type="ARBA" id="ARBA00022679"/>
    </source>
</evidence>
<name>A0A6I3IFM6_9MICO</name>
<dbReference type="InterPro" id="IPR008332">
    <property type="entry name" value="MethylG_MeTrfase_N"/>
</dbReference>
<dbReference type="PANTHER" id="PTHR10815">
    <property type="entry name" value="METHYLATED-DNA--PROTEIN-CYSTEINE METHYLTRANSFERASE"/>
    <property type="match status" value="1"/>
</dbReference>
<evidence type="ECO:0000256" key="1">
    <source>
        <dbReference type="ARBA" id="ARBA00001286"/>
    </source>
</evidence>
<evidence type="ECO:0000256" key="7">
    <source>
        <dbReference type="ARBA" id="ARBA00023204"/>
    </source>
</evidence>
<evidence type="ECO:0000259" key="11">
    <source>
        <dbReference type="Pfam" id="PF02870"/>
    </source>
</evidence>